<dbReference type="AlphaFoldDB" id="A0AA36HW70"/>
<reference evidence="2" key="1">
    <citation type="submission" date="2023-08" db="EMBL/GenBank/DDBJ databases">
        <authorList>
            <person name="Chen Y."/>
            <person name="Shah S."/>
            <person name="Dougan E. K."/>
            <person name="Thang M."/>
            <person name="Chan C."/>
        </authorList>
    </citation>
    <scope>NUCLEOTIDE SEQUENCE</scope>
</reference>
<gene>
    <name evidence="2" type="ORF">EVOR1521_LOCUS4980</name>
</gene>
<comment type="caution">
    <text evidence="2">The sequence shown here is derived from an EMBL/GenBank/DDBJ whole genome shotgun (WGS) entry which is preliminary data.</text>
</comment>
<protein>
    <submittedName>
        <fullName evidence="2">Uncharacterized protein</fullName>
    </submittedName>
</protein>
<name>A0AA36HW70_9DINO</name>
<evidence type="ECO:0000313" key="2">
    <source>
        <dbReference type="EMBL" id="CAJ1375772.1"/>
    </source>
</evidence>
<evidence type="ECO:0000313" key="3">
    <source>
        <dbReference type="Proteomes" id="UP001178507"/>
    </source>
</evidence>
<dbReference type="Proteomes" id="UP001178507">
    <property type="component" value="Unassembled WGS sequence"/>
</dbReference>
<sequence>MIQPEVLAAMPAKQYLEHFHLDFYLSEAVSLEGPSAPELLREFWQGVLDGSRLQSKGVAYFRTAVATPENRRAFVALMRQRLSRVVPDPETLAVTPLDFHDMLVFVCPDFPLSLVIDAAEFAQRADRDGYRVLGQMAGGGRHVAAALDAGEVLSPLADLQRMVECRLVYAEVLEAVRSLYSCKGDDCQVPLTRLSVVTHLRELFNGMSIPLGAATPSSRALQQFLQGSCTVEGCLAQLTLHEAVREVAKHFELVPPPIPDCLLKAPPAEEPQASEAEEREGPEDKETEKEKEATTEAAEALGRTFQGGARPRPPERRRFERSASGSMLRARSGRP</sequence>
<proteinExistence type="predicted"/>
<feature type="compositionally biased region" description="Basic and acidic residues" evidence="1">
    <location>
        <begin position="312"/>
        <end position="321"/>
    </location>
</feature>
<evidence type="ECO:0000256" key="1">
    <source>
        <dbReference type="SAM" id="MobiDB-lite"/>
    </source>
</evidence>
<organism evidence="2 3">
    <name type="scientific">Effrenium voratum</name>
    <dbReference type="NCBI Taxonomy" id="2562239"/>
    <lineage>
        <taxon>Eukaryota</taxon>
        <taxon>Sar</taxon>
        <taxon>Alveolata</taxon>
        <taxon>Dinophyceae</taxon>
        <taxon>Suessiales</taxon>
        <taxon>Symbiodiniaceae</taxon>
        <taxon>Effrenium</taxon>
    </lineage>
</organism>
<feature type="compositionally biased region" description="Basic and acidic residues" evidence="1">
    <location>
        <begin position="282"/>
        <end position="294"/>
    </location>
</feature>
<dbReference type="EMBL" id="CAUJNA010000339">
    <property type="protein sequence ID" value="CAJ1375772.1"/>
    <property type="molecule type" value="Genomic_DNA"/>
</dbReference>
<feature type="region of interest" description="Disordered" evidence="1">
    <location>
        <begin position="260"/>
        <end position="335"/>
    </location>
</feature>
<keyword evidence="3" id="KW-1185">Reference proteome</keyword>
<accession>A0AA36HW70</accession>